<dbReference type="AlphaFoldDB" id="A0A3B5M0M1"/>
<keyword evidence="3" id="KW-1185">Reference proteome</keyword>
<dbReference type="InterPro" id="IPR039878">
    <property type="entry name" value="RBM33"/>
</dbReference>
<organism evidence="2 3">
    <name type="scientific">Xiphophorus couchianus</name>
    <name type="common">Monterrey platyfish</name>
    <dbReference type="NCBI Taxonomy" id="32473"/>
    <lineage>
        <taxon>Eukaryota</taxon>
        <taxon>Metazoa</taxon>
        <taxon>Chordata</taxon>
        <taxon>Craniata</taxon>
        <taxon>Vertebrata</taxon>
        <taxon>Euteleostomi</taxon>
        <taxon>Actinopterygii</taxon>
        <taxon>Neopterygii</taxon>
        <taxon>Teleostei</taxon>
        <taxon>Neoteleostei</taxon>
        <taxon>Acanthomorphata</taxon>
        <taxon>Ovalentaria</taxon>
        <taxon>Atherinomorphae</taxon>
        <taxon>Cyprinodontiformes</taxon>
        <taxon>Poeciliidae</taxon>
        <taxon>Poeciliinae</taxon>
        <taxon>Xiphophorus</taxon>
    </lineage>
</organism>
<dbReference type="STRING" id="32473.ENSXCOP00000015161"/>
<evidence type="ECO:0000256" key="1">
    <source>
        <dbReference type="SAM" id="MobiDB-lite"/>
    </source>
</evidence>
<feature type="compositionally biased region" description="Polar residues" evidence="1">
    <location>
        <begin position="64"/>
        <end position="77"/>
    </location>
</feature>
<proteinExistence type="predicted"/>
<name>A0A3B5M0M1_9TELE</name>
<evidence type="ECO:0000313" key="3">
    <source>
        <dbReference type="Proteomes" id="UP000261380"/>
    </source>
</evidence>
<dbReference type="Proteomes" id="UP000261380">
    <property type="component" value="Unplaced"/>
</dbReference>
<dbReference type="PANTHER" id="PTHR22014">
    <property type="entry name" value="RNA-BINDING PROTEIN 33"/>
    <property type="match status" value="1"/>
</dbReference>
<feature type="compositionally biased region" description="Acidic residues" evidence="1">
    <location>
        <begin position="48"/>
        <end position="61"/>
    </location>
</feature>
<accession>A0A3B5M0M1</accession>
<reference evidence="2" key="1">
    <citation type="submission" date="2025-08" db="UniProtKB">
        <authorList>
            <consortium name="Ensembl"/>
        </authorList>
    </citation>
    <scope>IDENTIFICATION</scope>
</reference>
<reference evidence="2" key="2">
    <citation type="submission" date="2025-09" db="UniProtKB">
        <authorList>
            <consortium name="Ensembl"/>
        </authorList>
    </citation>
    <scope>IDENTIFICATION</scope>
</reference>
<evidence type="ECO:0000313" key="2">
    <source>
        <dbReference type="Ensembl" id="ENSXCOP00000015161.1"/>
    </source>
</evidence>
<feature type="compositionally biased region" description="Acidic residues" evidence="1">
    <location>
        <begin position="142"/>
        <end position="157"/>
    </location>
</feature>
<protein>
    <submittedName>
        <fullName evidence="2">Uncharacterized protein</fullName>
    </submittedName>
</protein>
<dbReference type="Ensembl" id="ENSXCOT00000015351.1">
    <property type="protein sequence ID" value="ENSXCOP00000015161.1"/>
    <property type="gene ID" value="ENSXCOG00000011490.1"/>
</dbReference>
<dbReference type="PANTHER" id="PTHR22014:SF2">
    <property type="entry name" value="RNA-BINDING PROTEIN 33"/>
    <property type="match status" value="1"/>
</dbReference>
<feature type="region of interest" description="Disordered" evidence="1">
    <location>
        <begin position="118"/>
        <end position="164"/>
    </location>
</feature>
<sequence>MSPSSSNVVFSLSGQHATYSMGASYNQQGNLREADYTDDVVNLGAEGCEEEEEFRQEEDAYAESYNQEDNTEMSENQIDYAGEPAEGDDGYQYEVLDIDINEPLDGEFQVSFHIYAEEGRGVEQQEEDATEELPGGNKTLLEDETQEESDEEDEEGAESGRIRFKSERKDGAVVRLADSGSKKRHIPETLGMLFLFS</sequence>
<feature type="region of interest" description="Disordered" evidence="1">
    <location>
        <begin position="48"/>
        <end position="89"/>
    </location>
</feature>
<dbReference type="GeneTree" id="ENSGT00530000063891"/>
<dbReference type="GO" id="GO:0003723">
    <property type="term" value="F:RNA binding"/>
    <property type="evidence" value="ECO:0007669"/>
    <property type="project" value="TreeGrafter"/>
</dbReference>